<evidence type="ECO:0000256" key="2">
    <source>
        <dbReference type="ARBA" id="ARBA00022737"/>
    </source>
</evidence>
<evidence type="ECO:0000313" key="5">
    <source>
        <dbReference type="Ensembl" id="ENSSPUP00000013808.1"/>
    </source>
</evidence>
<dbReference type="PROSITE" id="PS51304">
    <property type="entry name" value="GALECTIN"/>
    <property type="match status" value="1"/>
</dbReference>
<proteinExistence type="predicted"/>
<dbReference type="InterPro" id="IPR013320">
    <property type="entry name" value="ConA-like_dom_sf"/>
</dbReference>
<dbReference type="Gene3D" id="2.60.120.200">
    <property type="match status" value="1"/>
</dbReference>
<dbReference type="GeneTree" id="ENSGT00940000162258"/>
<dbReference type="AlphaFoldDB" id="A0A8D0H1R9"/>
<evidence type="ECO:0000256" key="3">
    <source>
        <dbReference type="RuleBase" id="RU102079"/>
    </source>
</evidence>
<keyword evidence="2" id="KW-0677">Repeat</keyword>
<dbReference type="PANTHER" id="PTHR11346:SF32">
    <property type="entry name" value="GALECTIN-4"/>
    <property type="match status" value="1"/>
</dbReference>
<dbReference type="InterPro" id="IPR001079">
    <property type="entry name" value="Galectin_CRD"/>
</dbReference>
<sequence>MPPPYMPPAYNVTASIASSMFSQPSVAPPVYNRKKSRNFPRQASATSNFRPVTLSNPAVPFQAAIPGHFSQPRKITIVGNVPSNSDRFNVNLKNTMTGNIMLHINPRLKEGVLVRNTLTNGSWGSEERQIYSMPFSFGQAFQMEISSVKNCYRVLVNGLHVFDYTHRIPASQVDQLEITGDVTLSCVQY</sequence>
<evidence type="ECO:0000259" key="4">
    <source>
        <dbReference type="PROSITE" id="PS51304"/>
    </source>
</evidence>
<keyword evidence="6" id="KW-1185">Reference proteome</keyword>
<name>A0A8D0H1R9_SPHPU</name>
<dbReference type="SMART" id="SM00908">
    <property type="entry name" value="Gal-bind_lectin"/>
    <property type="match status" value="1"/>
</dbReference>
<feature type="domain" description="Galectin" evidence="4">
    <location>
        <begin position="61"/>
        <end position="189"/>
    </location>
</feature>
<dbReference type="SUPFAM" id="SSF49899">
    <property type="entry name" value="Concanavalin A-like lectins/glucanases"/>
    <property type="match status" value="1"/>
</dbReference>
<dbReference type="PANTHER" id="PTHR11346">
    <property type="entry name" value="GALECTIN"/>
    <property type="match status" value="1"/>
</dbReference>
<reference evidence="5" key="1">
    <citation type="submission" date="2025-08" db="UniProtKB">
        <authorList>
            <consortium name="Ensembl"/>
        </authorList>
    </citation>
    <scope>IDENTIFICATION</scope>
</reference>
<dbReference type="InterPro" id="IPR044156">
    <property type="entry name" value="Galectin-like"/>
</dbReference>
<evidence type="ECO:0000256" key="1">
    <source>
        <dbReference type="ARBA" id="ARBA00022734"/>
    </source>
</evidence>
<protein>
    <recommendedName>
        <fullName evidence="3">Galectin</fullName>
    </recommendedName>
</protein>
<reference evidence="5" key="2">
    <citation type="submission" date="2025-09" db="UniProtKB">
        <authorList>
            <consortium name="Ensembl"/>
        </authorList>
    </citation>
    <scope>IDENTIFICATION</scope>
</reference>
<dbReference type="Proteomes" id="UP000694392">
    <property type="component" value="Unplaced"/>
</dbReference>
<dbReference type="CDD" id="cd00070">
    <property type="entry name" value="GLECT"/>
    <property type="match status" value="1"/>
</dbReference>
<dbReference type="Ensembl" id="ENSSPUT00000014725.1">
    <property type="protein sequence ID" value="ENSSPUP00000013808.1"/>
    <property type="gene ID" value="ENSSPUG00000010645.1"/>
</dbReference>
<dbReference type="GO" id="GO:0030246">
    <property type="term" value="F:carbohydrate binding"/>
    <property type="evidence" value="ECO:0007669"/>
    <property type="project" value="UniProtKB-UniRule"/>
</dbReference>
<evidence type="ECO:0000313" key="6">
    <source>
        <dbReference type="Proteomes" id="UP000694392"/>
    </source>
</evidence>
<keyword evidence="1 3" id="KW-0430">Lectin</keyword>
<organism evidence="5 6">
    <name type="scientific">Sphenodon punctatus</name>
    <name type="common">Tuatara</name>
    <name type="synonym">Hatteria punctata</name>
    <dbReference type="NCBI Taxonomy" id="8508"/>
    <lineage>
        <taxon>Eukaryota</taxon>
        <taxon>Metazoa</taxon>
        <taxon>Chordata</taxon>
        <taxon>Craniata</taxon>
        <taxon>Vertebrata</taxon>
        <taxon>Euteleostomi</taxon>
        <taxon>Lepidosauria</taxon>
        <taxon>Sphenodontia</taxon>
        <taxon>Sphenodontidae</taxon>
        <taxon>Sphenodon</taxon>
    </lineage>
</organism>
<dbReference type="SMART" id="SM00276">
    <property type="entry name" value="GLECT"/>
    <property type="match status" value="1"/>
</dbReference>
<dbReference type="Pfam" id="PF00337">
    <property type="entry name" value="Gal-bind_lectin"/>
    <property type="match status" value="1"/>
</dbReference>
<dbReference type="FunFam" id="2.60.120.200:FF:000124">
    <property type="entry name" value="Galectin-4"/>
    <property type="match status" value="1"/>
</dbReference>
<accession>A0A8D0H1R9</accession>